<dbReference type="CDD" id="cd03450">
    <property type="entry name" value="NodN"/>
    <property type="match status" value="1"/>
</dbReference>
<dbReference type="InterPro" id="IPR002539">
    <property type="entry name" value="MaoC-like_dom"/>
</dbReference>
<gene>
    <name evidence="3" type="ORF">SAMN04489807_1518</name>
</gene>
<dbReference type="InterPro" id="IPR029069">
    <property type="entry name" value="HotDog_dom_sf"/>
</dbReference>
<name>A0A1H4KSV4_9MICO</name>
<protein>
    <submittedName>
        <fullName evidence="3">Acyl dehydratase</fullName>
    </submittedName>
</protein>
<evidence type="ECO:0000313" key="3">
    <source>
        <dbReference type="EMBL" id="SEB61178.1"/>
    </source>
</evidence>
<dbReference type="OrthoDB" id="9801735at2"/>
<dbReference type="PANTHER" id="PTHR42993:SF1">
    <property type="entry name" value="MAOC-LIKE DEHYDRATASE DOMAIN-CONTAINING PROTEIN"/>
    <property type="match status" value="1"/>
</dbReference>
<keyword evidence="4" id="KW-1185">Reference proteome</keyword>
<evidence type="ECO:0000313" key="4">
    <source>
        <dbReference type="Proteomes" id="UP000183750"/>
    </source>
</evidence>
<dbReference type="Gene3D" id="3.10.129.10">
    <property type="entry name" value="Hotdog Thioesterase"/>
    <property type="match status" value="1"/>
</dbReference>
<dbReference type="Pfam" id="PF01575">
    <property type="entry name" value="MaoC_dehydratas"/>
    <property type="match status" value="1"/>
</dbReference>
<feature type="domain" description="MaoC-like" evidence="2">
    <location>
        <begin position="13"/>
        <end position="114"/>
    </location>
</feature>
<dbReference type="RefSeq" id="WP_060927593.1">
    <property type="nucleotide sequence ID" value="NZ_FNSQ01000005.1"/>
</dbReference>
<dbReference type="AlphaFoldDB" id="A0A1H4KSV4"/>
<dbReference type="InterPro" id="IPR039375">
    <property type="entry name" value="NodN-like"/>
</dbReference>
<accession>A0A1H4KSV4</accession>
<proteinExistence type="inferred from homology"/>
<reference evidence="4" key="1">
    <citation type="submission" date="2016-10" db="EMBL/GenBank/DDBJ databases">
        <authorList>
            <person name="Varghese N."/>
            <person name="Submissions S."/>
        </authorList>
    </citation>
    <scope>NUCLEOTIDE SEQUENCE [LARGE SCALE GENOMIC DNA]</scope>
    <source>
        <strain evidence="4">DSM 16089</strain>
    </source>
</reference>
<dbReference type="SUPFAM" id="SSF54637">
    <property type="entry name" value="Thioesterase/thiol ester dehydrase-isomerase"/>
    <property type="match status" value="1"/>
</dbReference>
<comment type="similarity">
    <text evidence="1">Belongs to the enoyl-CoA hydratase/isomerase family.</text>
</comment>
<dbReference type="Proteomes" id="UP000183750">
    <property type="component" value="Unassembled WGS sequence"/>
</dbReference>
<organism evidence="3 4">
    <name type="scientific">Microbacterium hydrocarbonoxydans</name>
    <dbReference type="NCBI Taxonomy" id="273678"/>
    <lineage>
        <taxon>Bacteria</taxon>
        <taxon>Bacillati</taxon>
        <taxon>Actinomycetota</taxon>
        <taxon>Actinomycetes</taxon>
        <taxon>Micrococcales</taxon>
        <taxon>Microbacteriaceae</taxon>
        <taxon>Microbacterium</taxon>
    </lineage>
</organism>
<sequence>MIAVNSARELTDKVGQVLGHSEWLTLPADRIAAFGAVTGDEHWIHVDRERARAEGPFGDVLAHGFLLLGLVTGLANQCYSVADAVRWTNYGLDRVRFTAPVTPSSEVRLALTLKSLDVSQDGARLVLGCELELRDSSRPAMVADWIVLIAEGEE</sequence>
<evidence type="ECO:0000256" key="1">
    <source>
        <dbReference type="ARBA" id="ARBA00005254"/>
    </source>
</evidence>
<evidence type="ECO:0000259" key="2">
    <source>
        <dbReference type="Pfam" id="PF01575"/>
    </source>
</evidence>
<dbReference type="PANTHER" id="PTHR42993">
    <property type="entry name" value="MAOC-LIKE DEHYDRATASE DOMAIN-CONTAINING PROTEIN"/>
    <property type="match status" value="1"/>
</dbReference>
<dbReference type="EMBL" id="FNSQ01000005">
    <property type="protein sequence ID" value="SEB61178.1"/>
    <property type="molecule type" value="Genomic_DNA"/>
</dbReference>